<keyword evidence="2" id="KW-0808">Transferase</keyword>
<dbReference type="InterPro" id="IPR011914">
    <property type="entry name" value="RfaE_dom_II"/>
</dbReference>
<reference evidence="9" key="1">
    <citation type="submission" date="2022-10" db="EMBL/GenBank/DDBJ databases">
        <authorList>
            <person name="Koch H."/>
        </authorList>
    </citation>
    <scope>NUCLEOTIDE SEQUENCE</scope>
    <source>
        <strain evidence="9">DNF</strain>
    </source>
</reference>
<evidence type="ECO:0000313" key="10">
    <source>
        <dbReference type="Proteomes" id="UP001179121"/>
    </source>
</evidence>
<dbReference type="EC" id="2.7.7.70" evidence="1"/>
<evidence type="ECO:0000256" key="7">
    <source>
        <dbReference type="ARBA" id="ARBA00047428"/>
    </source>
</evidence>
<dbReference type="AlphaFoldDB" id="A0AA86N3J1"/>
<sequence>MNGKILSQAALALELDLKRQAGARIVFTNGCFDLLHVGHTRYLQAARKLGDVLVVGVNTDRSVRGLKKSAERPIVPDSQRAEVLAALACVDYVVLFDEPDPYVLIRAVQPDVLVKGGDWRPDQIVGRDIVEGRGGRVLAIPLIPGVSTTALVQKILSHPSY</sequence>
<dbReference type="RefSeq" id="WP_289271549.1">
    <property type="nucleotide sequence ID" value="NZ_OX365700.1"/>
</dbReference>
<dbReference type="InterPro" id="IPR050385">
    <property type="entry name" value="Archaeal_FAD_synthase"/>
</dbReference>
<dbReference type="GO" id="GO:0016301">
    <property type="term" value="F:kinase activity"/>
    <property type="evidence" value="ECO:0007669"/>
    <property type="project" value="UniProtKB-KW"/>
</dbReference>
<keyword evidence="10" id="KW-1185">Reference proteome</keyword>
<evidence type="ECO:0000256" key="1">
    <source>
        <dbReference type="ARBA" id="ARBA00012519"/>
    </source>
</evidence>
<comment type="catalytic activity">
    <reaction evidence="7">
        <text>D-glycero-beta-D-manno-heptose 1-phosphate + ATP + H(+) = ADP-D-glycero-beta-D-manno-heptose + diphosphate</text>
        <dbReference type="Rhea" id="RHEA:27465"/>
        <dbReference type="ChEBI" id="CHEBI:15378"/>
        <dbReference type="ChEBI" id="CHEBI:30616"/>
        <dbReference type="ChEBI" id="CHEBI:33019"/>
        <dbReference type="ChEBI" id="CHEBI:59967"/>
        <dbReference type="ChEBI" id="CHEBI:61593"/>
        <dbReference type="EC" id="2.7.7.70"/>
    </reaction>
</comment>
<name>A0AA86N3J1_9BACT</name>
<protein>
    <recommendedName>
        <fullName evidence="1">D-glycero-beta-D-manno-heptose 1-phosphate adenylyltransferase</fullName>
        <ecNumber evidence="1">2.7.7.70</ecNumber>
    </recommendedName>
</protein>
<proteinExistence type="predicted"/>
<dbReference type="InterPro" id="IPR004821">
    <property type="entry name" value="Cyt_trans-like"/>
</dbReference>
<evidence type="ECO:0000256" key="4">
    <source>
        <dbReference type="ARBA" id="ARBA00022741"/>
    </source>
</evidence>
<dbReference type="SUPFAM" id="SSF52374">
    <property type="entry name" value="Nucleotidylyl transferase"/>
    <property type="match status" value="1"/>
</dbReference>
<dbReference type="NCBIfam" id="TIGR00125">
    <property type="entry name" value="cyt_tran_rel"/>
    <property type="match status" value="1"/>
</dbReference>
<keyword evidence="5" id="KW-0067">ATP-binding</keyword>
<dbReference type="KEGG" id="nti:DNFV4_04582"/>
<dbReference type="EMBL" id="OX365700">
    <property type="protein sequence ID" value="CAI4034138.1"/>
    <property type="molecule type" value="Genomic_DNA"/>
</dbReference>
<evidence type="ECO:0000256" key="2">
    <source>
        <dbReference type="ARBA" id="ARBA00022679"/>
    </source>
</evidence>
<dbReference type="GO" id="GO:0016773">
    <property type="term" value="F:phosphotransferase activity, alcohol group as acceptor"/>
    <property type="evidence" value="ECO:0007669"/>
    <property type="project" value="InterPro"/>
</dbReference>
<keyword evidence="6" id="KW-0119">Carbohydrate metabolism</keyword>
<dbReference type="GO" id="GO:0005975">
    <property type="term" value="P:carbohydrate metabolic process"/>
    <property type="evidence" value="ECO:0007669"/>
    <property type="project" value="InterPro"/>
</dbReference>
<evidence type="ECO:0000259" key="8">
    <source>
        <dbReference type="Pfam" id="PF01467"/>
    </source>
</evidence>
<dbReference type="PANTHER" id="PTHR43793">
    <property type="entry name" value="FAD SYNTHASE"/>
    <property type="match status" value="1"/>
</dbReference>
<dbReference type="Gene3D" id="3.40.50.620">
    <property type="entry name" value="HUPs"/>
    <property type="match status" value="1"/>
</dbReference>
<keyword evidence="4" id="KW-0547">Nucleotide-binding</keyword>
<gene>
    <name evidence="9" type="ORF">DNFV4_04582</name>
</gene>
<evidence type="ECO:0000256" key="6">
    <source>
        <dbReference type="ARBA" id="ARBA00023277"/>
    </source>
</evidence>
<dbReference type="GO" id="GO:0005524">
    <property type="term" value="F:ATP binding"/>
    <property type="evidence" value="ECO:0007669"/>
    <property type="project" value="UniProtKB-KW"/>
</dbReference>
<evidence type="ECO:0000256" key="3">
    <source>
        <dbReference type="ARBA" id="ARBA00022695"/>
    </source>
</evidence>
<evidence type="ECO:0000256" key="5">
    <source>
        <dbReference type="ARBA" id="ARBA00022840"/>
    </source>
</evidence>
<organism evidence="9 10">
    <name type="scientific">Nitrospira tepida</name>
    <dbReference type="NCBI Taxonomy" id="2973512"/>
    <lineage>
        <taxon>Bacteria</taxon>
        <taxon>Pseudomonadati</taxon>
        <taxon>Nitrospirota</taxon>
        <taxon>Nitrospiria</taxon>
        <taxon>Nitrospirales</taxon>
        <taxon>Nitrospiraceae</taxon>
        <taxon>Nitrospira</taxon>
    </lineage>
</organism>
<dbReference type="GO" id="GO:0016779">
    <property type="term" value="F:nucleotidyltransferase activity"/>
    <property type="evidence" value="ECO:0007669"/>
    <property type="project" value="UniProtKB-KW"/>
</dbReference>
<dbReference type="Proteomes" id="UP001179121">
    <property type="component" value="Chromosome"/>
</dbReference>
<dbReference type="InterPro" id="IPR014729">
    <property type="entry name" value="Rossmann-like_a/b/a_fold"/>
</dbReference>
<dbReference type="Pfam" id="PF01467">
    <property type="entry name" value="CTP_transf_like"/>
    <property type="match status" value="1"/>
</dbReference>
<evidence type="ECO:0000313" key="9">
    <source>
        <dbReference type="EMBL" id="CAI4034138.1"/>
    </source>
</evidence>
<keyword evidence="3" id="KW-0548">Nucleotidyltransferase</keyword>
<dbReference type="PANTHER" id="PTHR43793:SF2">
    <property type="entry name" value="BIFUNCTIONAL PROTEIN HLDE"/>
    <property type="match status" value="1"/>
</dbReference>
<feature type="domain" description="Cytidyltransferase-like" evidence="8">
    <location>
        <begin position="27"/>
        <end position="122"/>
    </location>
</feature>
<keyword evidence="9" id="KW-0418">Kinase</keyword>
<accession>A0AA86N3J1</accession>
<dbReference type="NCBIfam" id="TIGR02199">
    <property type="entry name" value="rfaE_dom_II"/>
    <property type="match status" value="1"/>
</dbReference>